<evidence type="ECO:0000256" key="1">
    <source>
        <dbReference type="ARBA" id="ARBA00022793"/>
    </source>
</evidence>
<keyword evidence="2 3" id="KW-0456">Lyase</keyword>
<comment type="cofactor">
    <cofactor evidence="3">
        <name>FMN</name>
        <dbReference type="ChEBI" id="CHEBI:58210"/>
    </cofactor>
    <text evidence="3">Binds 1 FMN per subunit.</text>
</comment>
<evidence type="ECO:0000313" key="7">
    <source>
        <dbReference type="EMBL" id="KAA5831899.1"/>
    </source>
</evidence>
<keyword evidence="3" id="KW-0460">Magnesium</keyword>
<keyword evidence="8" id="KW-1185">Reference proteome</keyword>
<dbReference type="InterPro" id="IPR036551">
    <property type="entry name" value="Flavin_trans-like"/>
</dbReference>
<comment type="pathway">
    <text evidence="3 4">Cofactor biosynthesis; coenzyme A biosynthesis; CoA from (R)-pantothenate: step 2/5.</text>
</comment>
<feature type="binding site" evidence="3">
    <location>
        <position position="358"/>
    </location>
    <ligand>
        <name>CTP</name>
        <dbReference type="ChEBI" id="CHEBI:37563"/>
    </ligand>
</feature>
<dbReference type="Proteomes" id="UP000323946">
    <property type="component" value="Unassembled WGS sequence"/>
</dbReference>
<organism evidence="7 8">
    <name type="scientific">Saccharopolyspora hirsuta</name>
    <dbReference type="NCBI Taxonomy" id="1837"/>
    <lineage>
        <taxon>Bacteria</taxon>
        <taxon>Bacillati</taxon>
        <taxon>Actinomycetota</taxon>
        <taxon>Actinomycetes</taxon>
        <taxon>Pseudonocardiales</taxon>
        <taxon>Pseudonocardiaceae</taxon>
        <taxon>Saccharopolyspora</taxon>
    </lineage>
</organism>
<keyword evidence="3 4" id="KW-0285">Flavoprotein</keyword>
<dbReference type="PANTHER" id="PTHR14359:SF6">
    <property type="entry name" value="PHOSPHOPANTOTHENOYLCYSTEINE DECARBOXYLASE"/>
    <property type="match status" value="1"/>
</dbReference>
<dbReference type="SMR" id="A0A5M7BQ08"/>
<name>A0A5M7BQ08_SACHI</name>
<dbReference type="NCBIfam" id="TIGR00521">
    <property type="entry name" value="coaBC_dfp"/>
    <property type="match status" value="1"/>
</dbReference>
<dbReference type="Gene3D" id="3.40.50.10300">
    <property type="entry name" value="CoaB-like"/>
    <property type="match status" value="1"/>
</dbReference>
<dbReference type="OrthoDB" id="9802554at2"/>
<keyword evidence="3 4" id="KW-0288">FMN</keyword>
<feature type="binding site" evidence="3">
    <location>
        <position position="286"/>
    </location>
    <ligand>
        <name>CTP</name>
        <dbReference type="ChEBI" id="CHEBI:37563"/>
    </ligand>
</feature>
<dbReference type="SUPFAM" id="SSF52507">
    <property type="entry name" value="Homo-oligomeric flavin-containing Cys decarboxylases, HFCD"/>
    <property type="match status" value="1"/>
</dbReference>
<dbReference type="UniPathway" id="UPA00241">
    <property type="reaction ID" value="UER00353"/>
</dbReference>
<dbReference type="EMBL" id="VWPH01000008">
    <property type="protein sequence ID" value="KAA5831899.1"/>
    <property type="molecule type" value="Genomic_DNA"/>
</dbReference>
<comment type="cofactor">
    <cofactor evidence="3">
        <name>Mg(2+)</name>
        <dbReference type="ChEBI" id="CHEBI:18420"/>
    </cofactor>
</comment>
<dbReference type="Pfam" id="PF02441">
    <property type="entry name" value="Flavoprotein"/>
    <property type="match status" value="1"/>
</dbReference>
<comment type="function">
    <text evidence="3">Catalyzes two sequential steps in the biosynthesis of coenzyme A. In the first step cysteine is conjugated to 4'-phosphopantothenate to form 4-phosphopantothenoylcysteine. In the second step the latter compound is decarboxylated to form 4'-phosphopantotheine.</text>
</comment>
<dbReference type="Pfam" id="PF04127">
    <property type="entry name" value="DFP"/>
    <property type="match status" value="1"/>
</dbReference>
<keyword evidence="1 3" id="KW-0210">Decarboxylase</keyword>
<evidence type="ECO:0000313" key="8">
    <source>
        <dbReference type="Proteomes" id="UP000323946"/>
    </source>
</evidence>
<dbReference type="SUPFAM" id="SSF102645">
    <property type="entry name" value="CoaB-like"/>
    <property type="match status" value="1"/>
</dbReference>
<dbReference type="GO" id="GO:0015941">
    <property type="term" value="P:pantothenate catabolic process"/>
    <property type="evidence" value="ECO:0007669"/>
    <property type="project" value="InterPro"/>
</dbReference>
<evidence type="ECO:0000259" key="6">
    <source>
        <dbReference type="Pfam" id="PF04127"/>
    </source>
</evidence>
<keyword evidence="3" id="KW-0511">Multifunctional enzyme</keyword>
<evidence type="ECO:0000256" key="2">
    <source>
        <dbReference type="ARBA" id="ARBA00023239"/>
    </source>
</evidence>
<dbReference type="InterPro" id="IPR005252">
    <property type="entry name" value="CoaBC"/>
</dbReference>
<comment type="caution">
    <text evidence="7">The sequence shown here is derived from an EMBL/GenBank/DDBJ whole genome shotgun (WGS) entry which is preliminary data.</text>
</comment>
<dbReference type="RefSeq" id="WP_150068039.1">
    <property type="nucleotide sequence ID" value="NZ_VWPH01000008.1"/>
</dbReference>
<dbReference type="HAMAP" id="MF_02225">
    <property type="entry name" value="CoaBC"/>
    <property type="match status" value="1"/>
</dbReference>
<dbReference type="GO" id="GO:0015937">
    <property type="term" value="P:coenzyme A biosynthetic process"/>
    <property type="evidence" value="ECO:0007669"/>
    <property type="project" value="UniProtKB-UniRule"/>
</dbReference>
<comment type="function">
    <text evidence="4">Catalyzes two steps in the biosynthesis of coenzyme A. In the first step cysteine is conjugated to 4'-phosphopantothenate to form 4-phosphopantothenoylcysteine, in the latter compound is decarboxylated to form 4'-phosphopantotheine.</text>
</comment>
<protein>
    <recommendedName>
        <fullName evidence="3">Coenzyme A biosynthesis bifunctional protein CoaBC</fullName>
    </recommendedName>
    <alternativeName>
        <fullName evidence="3">DNA/pantothenate metabolism flavoprotein</fullName>
    </alternativeName>
    <alternativeName>
        <fullName evidence="3">Phosphopantothenoylcysteine synthetase/decarboxylase</fullName>
        <shortName evidence="3">PPCS-PPCDC</shortName>
    </alternativeName>
    <domain>
        <recommendedName>
            <fullName evidence="3">Phosphopantothenoylcysteine decarboxylase</fullName>
            <shortName evidence="3">PPC decarboxylase</shortName>
            <shortName evidence="3">PPC-DC</shortName>
            <ecNumber evidence="3">4.1.1.36</ecNumber>
        </recommendedName>
        <alternativeName>
            <fullName evidence="3">CoaC</fullName>
        </alternativeName>
    </domain>
    <domain>
        <recommendedName>
            <fullName evidence="3">Phosphopantothenate--cysteine ligase</fullName>
            <ecNumber evidence="3">6.3.2.5</ecNumber>
        </recommendedName>
        <alternativeName>
            <fullName evidence="3">CoaB</fullName>
        </alternativeName>
        <alternativeName>
            <fullName evidence="3">Phosphopantothenoylcysteine synthetase</fullName>
            <shortName evidence="3">PPC synthetase</shortName>
            <shortName evidence="3">PPC-S</shortName>
        </alternativeName>
    </domain>
</protein>
<feature type="region of interest" description="Phosphopantothenate--cysteine ligase" evidence="3">
    <location>
        <begin position="197"/>
        <end position="416"/>
    </location>
</feature>
<dbReference type="GO" id="GO:0071513">
    <property type="term" value="C:phosphopantothenoylcysteine decarboxylase complex"/>
    <property type="evidence" value="ECO:0007669"/>
    <property type="project" value="TreeGrafter"/>
</dbReference>
<gene>
    <name evidence="3 7" type="primary">coaBC</name>
    <name evidence="7" type="ORF">F1721_18945</name>
</gene>
<dbReference type="GO" id="GO:0010181">
    <property type="term" value="F:FMN binding"/>
    <property type="evidence" value="ECO:0007669"/>
    <property type="project" value="UniProtKB-UniRule"/>
</dbReference>
<feature type="domain" description="DNA/pantothenate metabolism flavoprotein C-terminal" evidence="6">
    <location>
        <begin position="192"/>
        <end position="410"/>
    </location>
</feature>
<dbReference type="GO" id="GO:0046872">
    <property type="term" value="F:metal ion binding"/>
    <property type="evidence" value="ECO:0007669"/>
    <property type="project" value="UniProtKB-KW"/>
</dbReference>
<feature type="binding site" evidence="3">
    <location>
        <position position="354"/>
    </location>
    <ligand>
        <name>CTP</name>
        <dbReference type="ChEBI" id="CHEBI:37563"/>
    </ligand>
</feature>
<comment type="caution">
    <text evidence="3">Lacks conserved residue(s) required for the propagation of feature annotation.</text>
</comment>
<feature type="domain" description="Flavoprotein" evidence="5">
    <location>
        <begin position="11"/>
        <end position="176"/>
    </location>
</feature>
<reference evidence="7 8" key="1">
    <citation type="submission" date="2019-09" db="EMBL/GenBank/DDBJ databases">
        <title>Draft genome sequence of the thermophilic Saccharopolyspora hirsuta VKM Ac-666T.</title>
        <authorList>
            <person name="Lobastova T.G."/>
            <person name="Fokina V."/>
            <person name="Bragin E.Y."/>
            <person name="Shtratnikova V.Y."/>
            <person name="Starodumova I.P."/>
            <person name="Tarlachkov S.V."/>
            <person name="Donova M.V."/>
        </authorList>
    </citation>
    <scope>NUCLEOTIDE SEQUENCE [LARGE SCALE GENOMIC DNA]</scope>
    <source>
        <strain evidence="7 8">VKM Ac-666</strain>
    </source>
</reference>
<evidence type="ECO:0000259" key="5">
    <source>
        <dbReference type="Pfam" id="PF02441"/>
    </source>
</evidence>
<sequence>MTTEHAEDRPRVVLGVSGGIAAYKACEVLRRLTESGHQVRVVPTEAALNFVGAATFEALSGQPVRTGVFTDVHEVQHVRLGQEADLVVVAPATADLLARAAHGQADDLLTSTLLTARCPVLMVPAMHTEMWEHPATRHNVALLRSRGVVVAEPDSGRLTGADTGKGRLPDPAEIVDLARLLLAEPKALPRDLEGRRVVISAGGTREPLDPVRYLGNRSSGRQGYALARVAAHRGAEVTLVAAHTADLAAPAGVRVIKVGTAEELRSVMLAEADGADAVVMAAAVADFRPVSHVEHKIKKSDRDPDPLALTRNPDILAELVEARGAGKLAASLIVGFAAETGDATTSVLDHGRAKLARKGCDLLVVNAVGDGRAFEVEDNAGWLLGGDGTEEPIPFGAKSRLASTLWDAVNRQWHRQ</sequence>
<evidence type="ECO:0000256" key="3">
    <source>
        <dbReference type="HAMAP-Rule" id="MF_02225"/>
    </source>
</evidence>
<keyword evidence="3 4" id="KW-0436">Ligase</keyword>
<dbReference type="GO" id="GO:0004632">
    <property type="term" value="F:phosphopantothenate--cysteine ligase activity"/>
    <property type="evidence" value="ECO:0007669"/>
    <property type="project" value="UniProtKB-UniRule"/>
</dbReference>
<keyword evidence="3" id="KW-0479">Metal-binding</keyword>
<accession>A0A5M7BQ08</accession>
<comment type="catalytic activity">
    <reaction evidence="3 4">
        <text>(R)-4'-phosphopantothenate + L-cysteine + CTP = N-[(R)-4-phosphopantothenoyl]-L-cysteine + CMP + diphosphate + H(+)</text>
        <dbReference type="Rhea" id="RHEA:19397"/>
        <dbReference type="ChEBI" id="CHEBI:10986"/>
        <dbReference type="ChEBI" id="CHEBI:15378"/>
        <dbReference type="ChEBI" id="CHEBI:33019"/>
        <dbReference type="ChEBI" id="CHEBI:35235"/>
        <dbReference type="ChEBI" id="CHEBI:37563"/>
        <dbReference type="ChEBI" id="CHEBI:59458"/>
        <dbReference type="ChEBI" id="CHEBI:60377"/>
        <dbReference type="EC" id="6.3.2.5"/>
    </reaction>
</comment>
<comment type="similarity">
    <text evidence="3 4">In the C-terminal section; belongs to the PPC synthetase family.</text>
</comment>
<dbReference type="GO" id="GO:0004633">
    <property type="term" value="F:phosphopantothenoylcysteine decarboxylase activity"/>
    <property type="evidence" value="ECO:0007669"/>
    <property type="project" value="UniProtKB-UniRule"/>
</dbReference>
<feature type="binding site" evidence="3">
    <location>
        <position position="296"/>
    </location>
    <ligand>
        <name>CTP</name>
        <dbReference type="ChEBI" id="CHEBI:37563"/>
    </ligand>
</feature>
<dbReference type="PANTHER" id="PTHR14359">
    <property type="entry name" value="HOMO-OLIGOMERIC FLAVIN CONTAINING CYS DECARBOXYLASE FAMILY"/>
    <property type="match status" value="1"/>
</dbReference>
<feature type="binding site" evidence="3">
    <location>
        <position position="336"/>
    </location>
    <ligand>
        <name>CTP</name>
        <dbReference type="ChEBI" id="CHEBI:37563"/>
    </ligand>
</feature>
<comment type="similarity">
    <text evidence="3 4">In the N-terminal section; belongs to the HFCD (homo-oligomeric flavin containing Cys decarboxylase) superfamily.</text>
</comment>
<feature type="binding site" evidence="3">
    <location>
        <begin position="313"/>
        <end position="316"/>
    </location>
    <ligand>
        <name>CTP</name>
        <dbReference type="ChEBI" id="CHEBI:37563"/>
    </ligand>
</feature>
<dbReference type="EC" id="4.1.1.36" evidence="3"/>
<comment type="pathway">
    <text evidence="3 4">Cofactor biosynthesis; coenzyme A biosynthesis; CoA from (R)-pantothenate: step 3/5.</text>
</comment>
<dbReference type="InterPro" id="IPR003382">
    <property type="entry name" value="Flavoprotein"/>
</dbReference>
<comment type="catalytic activity">
    <reaction evidence="3 4">
        <text>N-[(R)-4-phosphopantothenoyl]-L-cysteine + H(+) = (R)-4'-phosphopantetheine + CO2</text>
        <dbReference type="Rhea" id="RHEA:16793"/>
        <dbReference type="ChEBI" id="CHEBI:15378"/>
        <dbReference type="ChEBI" id="CHEBI:16526"/>
        <dbReference type="ChEBI" id="CHEBI:59458"/>
        <dbReference type="ChEBI" id="CHEBI:61723"/>
        <dbReference type="EC" id="4.1.1.36"/>
    </reaction>
</comment>
<dbReference type="EC" id="6.3.2.5" evidence="3"/>
<evidence type="ECO:0000256" key="4">
    <source>
        <dbReference type="RuleBase" id="RU364078"/>
    </source>
</evidence>
<dbReference type="Gene3D" id="3.40.50.1950">
    <property type="entry name" value="Flavin prenyltransferase-like"/>
    <property type="match status" value="1"/>
</dbReference>
<feature type="region of interest" description="Phosphopantothenoylcysteine decarboxylase" evidence="3">
    <location>
        <begin position="1"/>
        <end position="196"/>
    </location>
</feature>
<dbReference type="InterPro" id="IPR007085">
    <property type="entry name" value="DNA/pantothenate-metab_flavo_C"/>
</dbReference>
<dbReference type="AlphaFoldDB" id="A0A5M7BQ08"/>
<dbReference type="InterPro" id="IPR035929">
    <property type="entry name" value="CoaB-like_sf"/>
</dbReference>
<proteinExistence type="inferred from homology"/>